<proteinExistence type="predicted"/>
<dbReference type="PROSITE" id="PS50048">
    <property type="entry name" value="ZN2_CY6_FUNGAL_2"/>
    <property type="match status" value="1"/>
</dbReference>
<feature type="domain" description="Zn(2)-C6 fungal-type" evidence="7">
    <location>
        <begin position="18"/>
        <end position="48"/>
    </location>
</feature>
<dbReference type="InterPro" id="IPR036864">
    <property type="entry name" value="Zn2-C6_fun-type_DNA-bd_sf"/>
</dbReference>
<dbReference type="SMART" id="SM00066">
    <property type="entry name" value="GAL4"/>
    <property type="match status" value="1"/>
</dbReference>
<dbReference type="GO" id="GO:0000981">
    <property type="term" value="F:DNA-binding transcription factor activity, RNA polymerase II-specific"/>
    <property type="evidence" value="ECO:0007669"/>
    <property type="project" value="InterPro"/>
</dbReference>
<gene>
    <name evidence="8" type="ORF">LAFE_0E14730G</name>
</gene>
<organism evidence="8 9">
    <name type="scientific">Lachancea fermentati</name>
    <name type="common">Zygosaccharomyces fermentati</name>
    <dbReference type="NCBI Taxonomy" id="4955"/>
    <lineage>
        <taxon>Eukaryota</taxon>
        <taxon>Fungi</taxon>
        <taxon>Dikarya</taxon>
        <taxon>Ascomycota</taxon>
        <taxon>Saccharomycotina</taxon>
        <taxon>Saccharomycetes</taxon>
        <taxon>Saccharomycetales</taxon>
        <taxon>Saccharomycetaceae</taxon>
        <taxon>Lachancea</taxon>
    </lineage>
</organism>
<dbReference type="OrthoDB" id="2943660at2759"/>
<dbReference type="CDD" id="cd12148">
    <property type="entry name" value="fungal_TF_MHR"/>
    <property type="match status" value="1"/>
</dbReference>
<evidence type="ECO:0000256" key="3">
    <source>
        <dbReference type="ARBA" id="ARBA00023015"/>
    </source>
</evidence>
<keyword evidence="6" id="KW-0539">Nucleus</keyword>
<keyword evidence="9" id="KW-1185">Reference proteome</keyword>
<dbReference type="GO" id="GO:0008270">
    <property type="term" value="F:zinc ion binding"/>
    <property type="evidence" value="ECO:0007669"/>
    <property type="project" value="InterPro"/>
</dbReference>
<evidence type="ECO:0000256" key="4">
    <source>
        <dbReference type="ARBA" id="ARBA00023125"/>
    </source>
</evidence>
<dbReference type="OMA" id="LAMMQRD"/>
<accession>A0A1G4MEF6</accession>
<dbReference type="GO" id="GO:0045944">
    <property type="term" value="P:positive regulation of transcription by RNA polymerase II"/>
    <property type="evidence" value="ECO:0007669"/>
    <property type="project" value="TreeGrafter"/>
</dbReference>
<dbReference type="CDD" id="cd00067">
    <property type="entry name" value="GAL4"/>
    <property type="match status" value="1"/>
</dbReference>
<dbReference type="EMBL" id="LT598488">
    <property type="protein sequence ID" value="SCW02125.1"/>
    <property type="molecule type" value="Genomic_DNA"/>
</dbReference>
<keyword evidence="2" id="KW-0862">Zinc</keyword>
<evidence type="ECO:0000256" key="5">
    <source>
        <dbReference type="ARBA" id="ARBA00023163"/>
    </source>
</evidence>
<dbReference type="InterPro" id="IPR050675">
    <property type="entry name" value="OAF3"/>
</dbReference>
<dbReference type="STRING" id="4955.A0A1G4MEF6"/>
<keyword evidence="5" id="KW-0804">Transcription</keyword>
<keyword evidence="3" id="KW-0805">Transcription regulation</keyword>
<keyword evidence="1" id="KW-0479">Metal-binding</keyword>
<dbReference type="Proteomes" id="UP000190831">
    <property type="component" value="Chromosome E"/>
</dbReference>
<evidence type="ECO:0000313" key="9">
    <source>
        <dbReference type="Proteomes" id="UP000190831"/>
    </source>
</evidence>
<dbReference type="PROSITE" id="PS00463">
    <property type="entry name" value="ZN2_CY6_FUNGAL_1"/>
    <property type="match status" value="1"/>
</dbReference>
<dbReference type="Pfam" id="PF00172">
    <property type="entry name" value="Zn_clus"/>
    <property type="match status" value="1"/>
</dbReference>
<evidence type="ECO:0000256" key="6">
    <source>
        <dbReference type="ARBA" id="ARBA00023242"/>
    </source>
</evidence>
<evidence type="ECO:0000259" key="7">
    <source>
        <dbReference type="PROSITE" id="PS50048"/>
    </source>
</evidence>
<dbReference type="GO" id="GO:0000978">
    <property type="term" value="F:RNA polymerase II cis-regulatory region sequence-specific DNA binding"/>
    <property type="evidence" value="ECO:0007669"/>
    <property type="project" value="TreeGrafter"/>
</dbReference>
<name>A0A1G4MEF6_LACFM</name>
<dbReference type="SUPFAM" id="SSF57701">
    <property type="entry name" value="Zn2/Cys6 DNA-binding domain"/>
    <property type="match status" value="1"/>
</dbReference>
<sequence length="962" mass="107490">MDHDHPSKFRKRNRLSYVCLECRRRKTKCDKERPRCGRCVDAGLTCTYVASQLPGDNARIWPATGSATGDATGVATGTTTGNVALNATPKVATDSVANTSAVAAAAAAASAEMFGSEAEAAGIERSGSYRDRCQCTCGNCGRNSDRDRGNRNRSDELLVNLDNPEDTIVAQEQMKYLHKPFSVLAMMQRDHYLRAFAGSVTGFTLMNVQGGQSVARDEEPLRDGVGHVITASPRKRELPIQAFLEEGKRVFSQASKSHERGGDVVQQLLFPCTWNLEDHVGAVSAYPAQLVALLAEIEELLPEHDAFLYLMRYFYETVYPLFPLLDVPAFERGLREILVPPVAGATSTATPSSVPSQPVADASRKYTLTLGTNGLRGRLETLAILLVVLKIAHTALCVQTDATRTAELEKLGLYGRNRIKDDALTVVQKCLSVLSAMKFTSENILCCLLYTWIHESLAPDNATISLPPHVVLMLGTVSHLAVILGLHKDPSSYRRLVETLQFGKSLSNYRRKLWLNVVAVRMKELLPNGSGLEFTFTLMTTFSRSKENRESYMSTVIRDGEPDNTFDIPLHELSYKQYQLQHVWVRLNSACNALNRAMPLSEIERLILLAEDTLLHLFPLTDVTAPQTNSFSDSGFMKCTTAKARIDYASVCACKAFESNLLGRVVVLNVTAALTVHFENLCRDEPDKYQDYYRRFMKQLFRRSLENVKLLKKLLNGDQHEYAHLKYRYALTRVIMDSLLRTVMTTCSLILRLSFAEQQLHNCIKSESVLYEQDPCSSSAYRLQQVVNIKDSLVHALKSLVLVASANLGKEFFACYRVICMSKYVVHLVDVDKLVDVTNRFWEFRLQGKRIPEPVANRILFKWGIKVDEAKAIKDELLNINILSAIDTDMLESFTATLERLDLLNSADTALDLGDLYPSEPGLESIPGDPVDNFQIFNSEILDYFSVFEDNLPGETLPSLFN</sequence>
<dbReference type="InterPro" id="IPR001138">
    <property type="entry name" value="Zn2Cys6_DnaBD"/>
</dbReference>
<protein>
    <submittedName>
        <fullName evidence="8">LAFE_0E14730g1_1</fullName>
    </submittedName>
</protein>
<evidence type="ECO:0000256" key="1">
    <source>
        <dbReference type="ARBA" id="ARBA00022723"/>
    </source>
</evidence>
<dbReference type="AlphaFoldDB" id="A0A1G4MEF6"/>
<evidence type="ECO:0000313" key="8">
    <source>
        <dbReference type="EMBL" id="SCW02125.1"/>
    </source>
</evidence>
<keyword evidence="4" id="KW-0238">DNA-binding</keyword>
<dbReference type="GO" id="GO:0005634">
    <property type="term" value="C:nucleus"/>
    <property type="evidence" value="ECO:0007669"/>
    <property type="project" value="TreeGrafter"/>
</dbReference>
<dbReference type="PRINTS" id="PR00755">
    <property type="entry name" value="AFLATOXINBRP"/>
</dbReference>
<reference evidence="9" key="1">
    <citation type="submission" date="2016-03" db="EMBL/GenBank/DDBJ databases">
        <authorList>
            <person name="Devillers H."/>
        </authorList>
    </citation>
    <scope>NUCLEOTIDE SEQUENCE [LARGE SCALE GENOMIC DNA]</scope>
</reference>
<dbReference type="PANTHER" id="PTHR31069:SF29">
    <property type="entry name" value="OLEATE-ACTIVATED TRANSCRIPTION FACTOR 1-RELATED"/>
    <property type="match status" value="1"/>
</dbReference>
<dbReference type="Gene3D" id="4.10.240.10">
    <property type="entry name" value="Zn(2)-C6 fungal-type DNA-binding domain"/>
    <property type="match status" value="1"/>
</dbReference>
<dbReference type="PANTHER" id="PTHR31069">
    <property type="entry name" value="OLEATE-ACTIVATED TRANSCRIPTION FACTOR 1-RELATED"/>
    <property type="match status" value="1"/>
</dbReference>
<evidence type="ECO:0000256" key="2">
    <source>
        <dbReference type="ARBA" id="ARBA00022833"/>
    </source>
</evidence>